<evidence type="ECO:0000313" key="6">
    <source>
        <dbReference type="Proteomes" id="UP000198211"/>
    </source>
</evidence>
<dbReference type="InterPro" id="IPR003653">
    <property type="entry name" value="Peptidase_C48_C"/>
</dbReference>
<dbReference type="GO" id="GO:0008234">
    <property type="term" value="F:cysteine-type peptidase activity"/>
    <property type="evidence" value="ECO:0007669"/>
    <property type="project" value="InterPro"/>
</dbReference>
<comment type="caution">
    <text evidence="5">The sequence shown here is derived from an EMBL/GenBank/DDBJ whole genome shotgun (WGS) entry which is preliminary data.</text>
</comment>
<proteinExistence type="inferred from homology"/>
<dbReference type="OrthoDB" id="123106at2759"/>
<evidence type="ECO:0000259" key="4">
    <source>
        <dbReference type="PROSITE" id="PS50600"/>
    </source>
</evidence>
<dbReference type="PROSITE" id="PS50600">
    <property type="entry name" value="ULP_PROTEASE"/>
    <property type="match status" value="1"/>
</dbReference>
<evidence type="ECO:0000256" key="2">
    <source>
        <dbReference type="ARBA" id="ARBA00022670"/>
    </source>
</evidence>
<keyword evidence="6" id="KW-1185">Reference proteome</keyword>
<dbReference type="SUPFAM" id="SSF54001">
    <property type="entry name" value="Cysteine proteinases"/>
    <property type="match status" value="1"/>
</dbReference>
<keyword evidence="2" id="KW-0645">Protease</keyword>
<dbReference type="Pfam" id="PF02902">
    <property type="entry name" value="Peptidase_C48"/>
    <property type="match status" value="1"/>
</dbReference>
<protein>
    <recommendedName>
        <fullName evidence="4">Ubiquitin-like protease family profile domain-containing protein</fullName>
    </recommendedName>
</protein>
<feature type="domain" description="Ubiquitin-like protease family profile" evidence="4">
    <location>
        <begin position="1"/>
        <end position="98"/>
    </location>
</feature>
<dbReference type="AlphaFoldDB" id="A0A225UNW4"/>
<comment type="similarity">
    <text evidence="1">Belongs to the peptidase C48 family.</text>
</comment>
<sequence>AYPFVVVPIYGSCHRSFVIIENALQPGPTSLYHVHSFRCCSNLGRISDNIIWYLAHEQKFQAPNIPTPAWNCEGFYTTPLQSNTVDCGVYVLHFIDNISRAVMKLRRAMRMPRYISDKMVEWTCGTFNENASYCVRTVLYNRIISDANAKT</sequence>
<dbReference type="GO" id="GO:0006508">
    <property type="term" value="P:proteolysis"/>
    <property type="evidence" value="ECO:0007669"/>
    <property type="project" value="UniProtKB-KW"/>
</dbReference>
<dbReference type="InterPro" id="IPR038765">
    <property type="entry name" value="Papain-like_cys_pep_sf"/>
</dbReference>
<dbReference type="EMBL" id="NBNE01013812">
    <property type="protein sequence ID" value="OWY94804.1"/>
    <property type="molecule type" value="Genomic_DNA"/>
</dbReference>
<feature type="non-terminal residue" evidence="5">
    <location>
        <position position="1"/>
    </location>
</feature>
<dbReference type="Gene3D" id="3.40.395.10">
    <property type="entry name" value="Adenoviral Proteinase, Chain A"/>
    <property type="match status" value="1"/>
</dbReference>
<dbReference type="Proteomes" id="UP000198211">
    <property type="component" value="Unassembled WGS sequence"/>
</dbReference>
<name>A0A225UNW4_9STRA</name>
<gene>
    <name evidence="5" type="ORF">PHMEG_00035361</name>
</gene>
<evidence type="ECO:0000256" key="3">
    <source>
        <dbReference type="ARBA" id="ARBA00022801"/>
    </source>
</evidence>
<accession>A0A225UNW4</accession>
<evidence type="ECO:0000256" key="1">
    <source>
        <dbReference type="ARBA" id="ARBA00005234"/>
    </source>
</evidence>
<keyword evidence="3" id="KW-0378">Hydrolase</keyword>
<evidence type="ECO:0000313" key="5">
    <source>
        <dbReference type="EMBL" id="OWY94804.1"/>
    </source>
</evidence>
<organism evidence="5 6">
    <name type="scientific">Phytophthora megakarya</name>
    <dbReference type="NCBI Taxonomy" id="4795"/>
    <lineage>
        <taxon>Eukaryota</taxon>
        <taxon>Sar</taxon>
        <taxon>Stramenopiles</taxon>
        <taxon>Oomycota</taxon>
        <taxon>Peronosporomycetes</taxon>
        <taxon>Peronosporales</taxon>
        <taxon>Peronosporaceae</taxon>
        <taxon>Phytophthora</taxon>
    </lineage>
</organism>
<reference evidence="6" key="1">
    <citation type="submission" date="2017-03" db="EMBL/GenBank/DDBJ databases">
        <title>Phytopthora megakarya and P. palmivora, two closely related causual agents of cacao black pod achieved similar genome size and gene model numbers by different mechanisms.</title>
        <authorList>
            <person name="Ali S."/>
            <person name="Shao J."/>
            <person name="Larry D.J."/>
            <person name="Kronmiller B."/>
            <person name="Shen D."/>
            <person name="Strem M.D."/>
            <person name="Melnick R.L."/>
            <person name="Guiltinan M.J."/>
            <person name="Tyler B.M."/>
            <person name="Meinhardt L.W."/>
            <person name="Bailey B.A."/>
        </authorList>
    </citation>
    <scope>NUCLEOTIDE SEQUENCE [LARGE SCALE GENOMIC DNA]</scope>
    <source>
        <strain evidence="6">zdho120</strain>
    </source>
</reference>